<evidence type="ECO:0000313" key="1">
    <source>
        <dbReference type="EMBL" id="KAI8005472.1"/>
    </source>
</evidence>
<reference evidence="1 2" key="1">
    <citation type="journal article" date="2022" name="Plant J.">
        <title>Chromosome-level genome of Camellia lanceoleosa provides a valuable resource for understanding genome evolution and self-incompatibility.</title>
        <authorList>
            <person name="Gong W."/>
            <person name="Xiao S."/>
            <person name="Wang L."/>
            <person name="Liao Z."/>
            <person name="Chang Y."/>
            <person name="Mo W."/>
            <person name="Hu G."/>
            <person name="Li W."/>
            <person name="Zhao G."/>
            <person name="Zhu H."/>
            <person name="Hu X."/>
            <person name="Ji K."/>
            <person name="Xiang X."/>
            <person name="Song Q."/>
            <person name="Yuan D."/>
            <person name="Jin S."/>
            <person name="Zhang L."/>
        </authorList>
    </citation>
    <scope>NUCLEOTIDE SEQUENCE [LARGE SCALE GENOMIC DNA]</scope>
    <source>
        <strain evidence="1">SQ_2022a</strain>
    </source>
</reference>
<organism evidence="1 2">
    <name type="scientific">Camellia lanceoleosa</name>
    <dbReference type="NCBI Taxonomy" id="1840588"/>
    <lineage>
        <taxon>Eukaryota</taxon>
        <taxon>Viridiplantae</taxon>
        <taxon>Streptophyta</taxon>
        <taxon>Embryophyta</taxon>
        <taxon>Tracheophyta</taxon>
        <taxon>Spermatophyta</taxon>
        <taxon>Magnoliopsida</taxon>
        <taxon>eudicotyledons</taxon>
        <taxon>Gunneridae</taxon>
        <taxon>Pentapetalae</taxon>
        <taxon>asterids</taxon>
        <taxon>Ericales</taxon>
        <taxon>Theaceae</taxon>
        <taxon>Camellia</taxon>
    </lineage>
</organism>
<gene>
    <name evidence="1" type="ORF">LOK49_LG08G01984</name>
</gene>
<proteinExistence type="predicted"/>
<name>A0ACC0GYF7_9ERIC</name>
<dbReference type="Proteomes" id="UP001060215">
    <property type="component" value="Chromosome 9"/>
</dbReference>
<accession>A0ACC0GYF7</accession>
<keyword evidence="2" id="KW-1185">Reference proteome</keyword>
<sequence length="660" mass="71803">MLPVCSAITSCSSHSQIFLHGGLQPVSSYQNACEVRCIVEERVVLGLSSGNHLQGVPFKTEAATSFYSNFIDGREQSGPMGFINISPYQNELGDGKCEFVDNWSYSMGGTNVPHYVGKGDLKFVASSSVSAEEQELMDFTDSNILPEPADPQTITTTDVITDDPASLSDSLTMDNDSLSSVKTNIENIFSGVNASINGSVNNGESFLKNSFDKITSSVTSVLKGANEAVDNAVNKVISSVDRVGELGANKFTGFSNDIKEASNKVGTVTVDILRRTIVQIEDSVNQGGTYVVYVYGSAKNLLPPEAQNVLSLSEERVVKILRPVGTAFQQIYTALEWLEKSIGLDPNDPIVPFVLFIGTSATLWGSYWLFTYGGYAGDLSPKSTLELLTKQKNVVLIDVRPEDLRERDGIPDLRRAARFRYGNVTLPEVNGSIRKLLKSGKDFDDSLIAVVIRNLKIIQDRSKVIVMDADGTRSKGIARSLRKLGLKQSYLVQGGYQSWLKEGLRVKQPKPETALTILNEEAEAILEDINPTPVKVLGYGVGFVAASYALLEWEKTLQIIGIVGLAQTLYRRVASYENAEDFKQDMRLLMSPVRLGGEAISWAAGKLETNGIGLPTSPSSLDVQNRVLQAAAKHESQPSDGEENQDLTAPVNENIDLSEA</sequence>
<dbReference type="EMBL" id="CM045766">
    <property type="protein sequence ID" value="KAI8005472.1"/>
    <property type="molecule type" value="Genomic_DNA"/>
</dbReference>
<protein>
    <submittedName>
        <fullName evidence="1">Uncharacterized protein</fullName>
    </submittedName>
</protein>
<evidence type="ECO:0000313" key="2">
    <source>
        <dbReference type="Proteomes" id="UP001060215"/>
    </source>
</evidence>
<comment type="caution">
    <text evidence="1">The sequence shown here is derived from an EMBL/GenBank/DDBJ whole genome shotgun (WGS) entry which is preliminary data.</text>
</comment>